<dbReference type="PANTHER" id="PTHR37023">
    <property type="entry name" value="TRANSPOSASE"/>
    <property type="match status" value="1"/>
</dbReference>
<evidence type="ECO:0000313" key="3">
    <source>
        <dbReference type="Proteomes" id="UP001565474"/>
    </source>
</evidence>
<reference evidence="2 3" key="1">
    <citation type="submission" date="2024-07" db="EMBL/GenBank/DDBJ databases">
        <title>Genomic Encyclopedia of Type Strains, Phase V (KMG-V): Genome sequencing to study the core and pangenomes of soil and plant-associated prokaryotes.</title>
        <authorList>
            <person name="Whitman W."/>
        </authorList>
    </citation>
    <scope>NUCLEOTIDE SEQUENCE [LARGE SCALE GENOMIC DNA]</scope>
    <source>
        <strain evidence="2 3">USDA 222</strain>
    </source>
</reference>
<dbReference type="InterPro" id="IPR007069">
    <property type="entry name" value="Transposase_32"/>
</dbReference>
<dbReference type="EMBL" id="JBGBZN010000001">
    <property type="protein sequence ID" value="MEY9467825.1"/>
    <property type="molecule type" value="Genomic_DNA"/>
</dbReference>
<sequence>MTTLAANQRRLGAEIGGVAVLHTWGQALTHHPHIHCVVPGAGLSPDGTRWIASRPNFFLAVKPLARLFGRLFLKRLIAAFNARALRFFGDLAPLAELDAFAGRIKAMQLVNWVVYAKRPFGGPAQVLAYLGRYTHRVAIANSRFVALDEDHTKVAFTWKDYRQTARQRS</sequence>
<evidence type="ECO:0000259" key="1">
    <source>
        <dbReference type="Pfam" id="PF04986"/>
    </source>
</evidence>
<feature type="domain" description="Transposase IS801/IS1294" evidence="1">
    <location>
        <begin position="16"/>
        <end position="166"/>
    </location>
</feature>
<organism evidence="2 3">
    <name type="scientific">Bradyrhizobium yuanmingense</name>
    <dbReference type="NCBI Taxonomy" id="108015"/>
    <lineage>
        <taxon>Bacteria</taxon>
        <taxon>Pseudomonadati</taxon>
        <taxon>Pseudomonadota</taxon>
        <taxon>Alphaproteobacteria</taxon>
        <taxon>Hyphomicrobiales</taxon>
        <taxon>Nitrobacteraceae</taxon>
        <taxon>Bradyrhizobium</taxon>
    </lineage>
</organism>
<dbReference type="Pfam" id="PF04986">
    <property type="entry name" value="Y2_Tnp"/>
    <property type="match status" value="1"/>
</dbReference>
<protein>
    <recommendedName>
        <fullName evidence="1">Transposase IS801/IS1294 domain-containing protein</fullName>
    </recommendedName>
</protein>
<keyword evidence="3" id="KW-1185">Reference proteome</keyword>
<name>A0ABV4G9Q2_9BRAD</name>
<evidence type="ECO:0000313" key="2">
    <source>
        <dbReference type="EMBL" id="MEY9467825.1"/>
    </source>
</evidence>
<dbReference type="PANTHER" id="PTHR37023:SF1">
    <property type="entry name" value="ISSOD25 TRANSPOSASE TNPA_ISSOD25"/>
    <property type="match status" value="1"/>
</dbReference>
<comment type="caution">
    <text evidence="2">The sequence shown here is derived from an EMBL/GenBank/DDBJ whole genome shotgun (WGS) entry which is preliminary data.</text>
</comment>
<gene>
    <name evidence="2" type="ORF">ABH992_000224</name>
</gene>
<dbReference type="Proteomes" id="UP001565474">
    <property type="component" value="Unassembled WGS sequence"/>
</dbReference>
<proteinExistence type="predicted"/>
<accession>A0ABV4G9Q2</accession>